<gene>
    <name evidence="1" type="ORF">K1720_00325</name>
</gene>
<dbReference type="GeneID" id="72776742"/>
<proteinExistence type="predicted"/>
<dbReference type="EMBL" id="CP080572">
    <property type="protein sequence ID" value="USG99973.1"/>
    <property type="molecule type" value="Genomic_DNA"/>
</dbReference>
<reference evidence="1 2" key="1">
    <citation type="submission" date="2021-08" db="EMBL/GenBank/DDBJ databases">
        <title>Thermococcus onnuriiensis IOH2.</title>
        <authorList>
            <person name="Park Y.-J."/>
        </authorList>
    </citation>
    <scope>NUCLEOTIDE SEQUENCE [LARGE SCALE GENOMIC DNA]</scope>
    <source>
        <strain evidence="1 2">IOH2</strain>
    </source>
</reference>
<accession>A0A9E7MAD4</accession>
<dbReference type="RefSeq" id="WP_251949240.1">
    <property type="nucleotide sequence ID" value="NZ_CP080572.1"/>
</dbReference>
<evidence type="ECO:0000313" key="1">
    <source>
        <dbReference type="EMBL" id="USG99973.1"/>
    </source>
</evidence>
<dbReference type="Gene3D" id="3.40.50.11570">
    <property type="entry name" value="Protein of unknown function DUF257"/>
    <property type="match status" value="1"/>
</dbReference>
<dbReference type="Pfam" id="PF03192">
    <property type="entry name" value="DUF257"/>
    <property type="match status" value="1"/>
</dbReference>
<name>A0A9E7MAD4_9EURY</name>
<dbReference type="KEGG" id="thei:K1720_00325"/>
<organism evidence="1 2">
    <name type="scientific">Thermococcus argininiproducens</name>
    <dbReference type="NCBI Taxonomy" id="2866384"/>
    <lineage>
        <taxon>Archaea</taxon>
        <taxon>Methanobacteriati</taxon>
        <taxon>Methanobacteriota</taxon>
        <taxon>Thermococci</taxon>
        <taxon>Thermococcales</taxon>
        <taxon>Thermococcaceae</taxon>
        <taxon>Thermococcus</taxon>
    </lineage>
</organism>
<evidence type="ECO:0000313" key="2">
    <source>
        <dbReference type="Proteomes" id="UP001056425"/>
    </source>
</evidence>
<dbReference type="AlphaFoldDB" id="A0A9E7MAD4"/>
<dbReference type="Proteomes" id="UP001056425">
    <property type="component" value="Chromosome"/>
</dbReference>
<keyword evidence="2" id="KW-1185">Reference proteome</keyword>
<dbReference type="InterPro" id="IPR005489">
    <property type="entry name" value="DUF257"/>
</dbReference>
<sequence>MEITKEAIFNLIDRTPFGDLVLIEDETSYGSLMTSYLLTRYARERGLKILVDDVLDSLFVVKKHLEFFGIRDDFSDVLTIKTGGKKNIGKVITRIPLETEPVVYLSRYESAARAVYSQGKYINLVLGLERLFAFMQSPFEFYTVMNSIQGFLGNKSRKAFYIIDKNVASTFKFNLIPELERIATTVLYIQGGYGKGKIRFVKTPFVEWLNEKFEITLDELLKW</sequence>
<protein>
    <submittedName>
        <fullName evidence="1">DUF257 domain-containing protein</fullName>
    </submittedName>
</protein>